<protein>
    <submittedName>
        <fullName evidence="2">Uncharacterized protein</fullName>
    </submittedName>
</protein>
<feature type="compositionally biased region" description="Low complexity" evidence="1">
    <location>
        <begin position="56"/>
        <end position="81"/>
    </location>
</feature>
<proteinExistence type="predicted"/>
<evidence type="ECO:0000256" key="1">
    <source>
        <dbReference type="SAM" id="MobiDB-lite"/>
    </source>
</evidence>
<dbReference type="EMBL" id="PDUG01000001">
    <property type="protein sequence ID" value="PIC55439.1"/>
    <property type="molecule type" value="Genomic_DNA"/>
</dbReference>
<gene>
    <name evidence="2" type="primary">Cnig_chr_I.g713</name>
    <name evidence="2" type="ORF">B9Z55_000713</name>
</gene>
<dbReference type="AlphaFoldDB" id="A0A2G5VUE9"/>
<name>A0A2G5VUE9_9PELO</name>
<reference evidence="3" key="1">
    <citation type="submission" date="2017-10" db="EMBL/GenBank/DDBJ databases">
        <title>Rapid genome shrinkage in a self-fertile nematode reveals novel sperm competition proteins.</title>
        <authorList>
            <person name="Yin D."/>
            <person name="Schwarz E.M."/>
            <person name="Thomas C.G."/>
            <person name="Felde R.L."/>
            <person name="Korf I.F."/>
            <person name="Cutter A.D."/>
            <person name="Schartner C.M."/>
            <person name="Ralston E.J."/>
            <person name="Meyer B.J."/>
            <person name="Haag E.S."/>
        </authorList>
    </citation>
    <scope>NUCLEOTIDE SEQUENCE [LARGE SCALE GENOMIC DNA]</scope>
    <source>
        <strain evidence="3">JU1422</strain>
    </source>
</reference>
<sequence length="81" mass="8748">MLSLLPHKPSFTRICEGLEKVERCDVAARRMKRSWWSKKFASVPSTPTTKHPKLQTAPAAAPAPAATISATPASSFTPSTL</sequence>
<feature type="region of interest" description="Disordered" evidence="1">
    <location>
        <begin position="42"/>
        <end position="81"/>
    </location>
</feature>
<comment type="caution">
    <text evidence="2">The sequence shown here is derived from an EMBL/GenBank/DDBJ whole genome shotgun (WGS) entry which is preliminary data.</text>
</comment>
<organism evidence="2 3">
    <name type="scientific">Caenorhabditis nigoni</name>
    <dbReference type="NCBI Taxonomy" id="1611254"/>
    <lineage>
        <taxon>Eukaryota</taxon>
        <taxon>Metazoa</taxon>
        <taxon>Ecdysozoa</taxon>
        <taxon>Nematoda</taxon>
        <taxon>Chromadorea</taxon>
        <taxon>Rhabditida</taxon>
        <taxon>Rhabditina</taxon>
        <taxon>Rhabditomorpha</taxon>
        <taxon>Rhabditoidea</taxon>
        <taxon>Rhabditidae</taxon>
        <taxon>Peloderinae</taxon>
        <taxon>Caenorhabditis</taxon>
    </lineage>
</organism>
<accession>A0A2G5VUE9</accession>
<dbReference type="Proteomes" id="UP000230233">
    <property type="component" value="Chromosome I"/>
</dbReference>
<evidence type="ECO:0000313" key="2">
    <source>
        <dbReference type="EMBL" id="PIC55439.1"/>
    </source>
</evidence>
<evidence type="ECO:0000313" key="3">
    <source>
        <dbReference type="Proteomes" id="UP000230233"/>
    </source>
</evidence>
<keyword evidence="3" id="KW-1185">Reference proteome</keyword>